<feature type="domain" description="VWFA" evidence="7">
    <location>
        <begin position="289"/>
        <end position="474"/>
    </location>
</feature>
<dbReference type="RefSeq" id="WP_153822670.1">
    <property type="nucleotide sequence ID" value="NZ_WJIE01000009.1"/>
</dbReference>
<dbReference type="InterPro" id="IPR022156">
    <property type="entry name" value="Uncharacterised_YfbK_N"/>
</dbReference>
<sequence>MTLSKEDPRLASYVLGELDEDKRRALSAEIGADPEIRAEVEALQATTDLLRDGLAERAPAELSDGHRRVVERATRRKERRILRWTLLAAAAVAAAAIPLGVMHFHREREEARLQAMQDMAAFEAREHAKEKERRKQDAKDAKNVNVDPVERRERLRHLQEERARKAAAGGFKVPALRRLTARSRPRADENPFVYTTSIARTTFPLDVDTVSYSLVERFIEEAARRPPKDLVRVDELVNAFAYDDPLPSGDEPLAARAEVDRAPWAPSHRLVRLALKTAPIDPASRPRANLVFVIDDSPAFVNHPDKLSLLQAALRRLASRLDAQDRLTILAHRGASQEPWLPPTPGDDKSRILDAIDKFKPSDAAPSGDFIQRALAQAQAHFVDGVNRVFLATDDHFTADPAESGLAATVREKAKAGITLTTLGFGPMDGPAGQTLKRLAEEGKGGFAAITGPDDARKLVEEALGTRAPLARDVRVEVDFDPVWVRSFRLIGNEDRTGPEREFLDAWKGPVDLYAGQAVTALYELEPRPDTSGGSEAPRTPYLLTLRVRYKDASGQTSREVEVPLLDEGYRETSADFGFAASVAAFGLILRDSPFKGDVTLADVRAMARKNLGADPGGQRARFVDLLELLELSPGTSPRPASSAPRRGCAPGDPLCSEL</sequence>
<dbReference type="SUPFAM" id="SSF53300">
    <property type="entry name" value="vWA-like"/>
    <property type="match status" value="1"/>
</dbReference>
<protein>
    <submittedName>
        <fullName evidence="8">DUF3520 domain-containing protein</fullName>
    </submittedName>
</protein>
<dbReference type="PANTHER" id="PTHR37461">
    <property type="entry name" value="ANTI-SIGMA-K FACTOR RSKA"/>
    <property type="match status" value="1"/>
</dbReference>
<dbReference type="EMBL" id="WJIE01000009">
    <property type="protein sequence ID" value="MRG95855.1"/>
    <property type="molecule type" value="Genomic_DNA"/>
</dbReference>
<proteinExistence type="predicted"/>
<dbReference type="Pfam" id="PF12450">
    <property type="entry name" value="vWF_A"/>
    <property type="match status" value="1"/>
</dbReference>
<evidence type="ECO:0000256" key="1">
    <source>
        <dbReference type="ARBA" id="ARBA00004167"/>
    </source>
</evidence>
<dbReference type="GO" id="GO:0006417">
    <property type="term" value="P:regulation of translation"/>
    <property type="evidence" value="ECO:0007669"/>
    <property type="project" value="TreeGrafter"/>
</dbReference>
<evidence type="ECO:0000256" key="6">
    <source>
        <dbReference type="SAM" id="Phobius"/>
    </source>
</evidence>
<dbReference type="Pfam" id="PF00092">
    <property type="entry name" value="VWA"/>
    <property type="match status" value="1"/>
</dbReference>
<keyword evidence="9" id="KW-1185">Reference proteome</keyword>
<accession>A0A6N7PZZ8</accession>
<organism evidence="8 9">
    <name type="scientific">Polyangium spumosum</name>
    <dbReference type="NCBI Taxonomy" id="889282"/>
    <lineage>
        <taxon>Bacteria</taxon>
        <taxon>Pseudomonadati</taxon>
        <taxon>Myxococcota</taxon>
        <taxon>Polyangia</taxon>
        <taxon>Polyangiales</taxon>
        <taxon>Polyangiaceae</taxon>
        <taxon>Polyangium</taxon>
    </lineage>
</organism>
<dbReference type="GO" id="GO:0016020">
    <property type="term" value="C:membrane"/>
    <property type="evidence" value="ECO:0007669"/>
    <property type="project" value="UniProtKB-SubCell"/>
</dbReference>
<dbReference type="Gene3D" id="3.40.50.410">
    <property type="entry name" value="von Willebrand factor, type A domain"/>
    <property type="match status" value="1"/>
</dbReference>
<keyword evidence="4 6" id="KW-0472">Membrane</keyword>
<feature type="transmembrane region" description="Helical" evidence="6">
    <location>
        <begin position="81"/>
        <end position="104"/>
    </location>
</feature>
<reference evidence="8 9" key="1">
    <citation type="submission" date="2019-10" db="EMBL/GenBank/DDBJ databases">
        <title>A soil myxobacterium in the family Polyangiaceae.</title>
        <authorList>
            <person name="Li Y."/>
            <person name="Wang J."/>
        </authorList>
    </citation>
    <scope>NUCLEOTIDE SEQUENCE [LARGE SCALE GENOMIC DNA]</scope>
    <source>
        <strain evidence="8 9">DSM 14734</strain>
    </source>
</reference>
<evidence type="ECO:0000256" key="2">
    <source>
        <dbReference type="ARBA" id="ARBA00022692"/>
    </source>
</evidence>
<dbReference type="InterPro" id="IPR041916">
    <property type="entry name" value="Anti_sigma_zinc_sf"/>
</dbReference>
<dbReference type="InterPro" id="IPR021908">
    <property type="entry name" value="YfbK_C"/>
</dbReference>
<evidence type="ECO:0000313" key="9">
    <source>
        <dbReference type="Proteomes" id="UP000440224"/>
    </source>
</evidence>
<keyword evidence="3 6" id="KW-1133">Transmembrane helix</keyword>
<dbReference type="AlphaFoldDB" id="A0A6N7PZZ8"/>
<evidence type="ECO:0000259" key="7">
    <source>
        <dbReference type="PROSITE" id="PS50234"/>
    </source>
</evidence>
<dbReference type="GO" id="GO:0016989">
    <property type="term" value="F:sigma factor antagonist activity"/>
    <property type="evidence" value="ECO:0007669"/>
    <property type="project" value="TreeGrafter"/>
</dbReference>
<evidence type="ECO:0000313" key="8">
    <source>
        <dbReference type="EMBL" id="MRG95855.1"/>
    </source>
</evidence>
<keyword evidence="2 6" id="KW-0812">Transmembrane</keyword>
<dbReference type="InterPro" id="IPR002035">
    <property type="entry name" value="VWF_A"/>
</dbReference>
<dbReference type="InterPro" id="IPR051474">
    <property type="entry name" value="Anti-sigma-K/W_factor"/>
</dbReference>
<feature type="region of interest" description="Disordered" evidence="5">
    <location>
        <begin position="634"/>
        <end position="659"/>
    </location>
</feature>
<name>A0A6N7PZZ8_9BACT</name>
<evidence type="ECO:0000256" key="3">
    <source>
        <dbReference type="ARBA" id="ARBA00022989"/>
    </source>
</evidence>
<dbReference type="SMART" id="SM00327">
    <property type="entry name" value="VWA"/>
    <property type="match status" value="1"/>
</dbReference>
<comment type="caution">
    <text evidence="8">The sequence shown here is derived from an EMBL/GenBank/DDBJ whole genome shotgun (WGS) entry which is preliminary data.</text>
</comment>
<gene>
    <name evidence="8" type="ORF">GF068_28630</name>
</gene>
<dbReference type="Gene3D" id="1.10.10.1320">
    <property type="entry name" value="Anti-sigma factor, zinc-finger domain"/>
    <property type="match status" value="1"/>
</dbReference>
<dbReference type="OrthoDB" id="9805121at2"/>
<evidence type="ECO:0000256" key="4">
    <source>
        <dbReference type="ARBA" id="ARBA00023136"/>
    </source>
</evidence>
<dbReference type="Proteomes" id="UP000440224">
    <property type="component" value="Unassembled WGS sequence"/>
</dbReference>
<dbReference type="PANTHER" id="PTHR37461:SF1">
    <property type="entry name" value="ANTI-SIGMA-K FACTOR RSKA"/>
    <property type="match status" value="1"/>
</dbReference>
<evidence type="ECO:0000256" key="5">
    <source>
        <dbReference type="SAM" id="MobiDB-lite"/>
    </source>
</evidence>
<feature type="region of interest" description="Disordered" evidence="5">
    <location>
        <begin position="126"/>
        <end position="148"/>
    </location>
</feature>
<comment type="subcellular location">
    <subcellularLocation>
        <location evidence="1">Membrane</location>
        <topology evidence="1">Single-pass membrane protein</topology>
    </subcellularLocation>
</comment>
<dbReference type="Pfam" id="PF12034">
    <property type="entry name" value="YfbK_C"/>
    <property type="match status" value="1"/>
</dbReference>
<dbReference type="InterPro" id="IPR036465">
    <property type="entry name" value="vWFA_dom_sf"/>
</dbReference>
<dbReference type="PROSITE" id="PS50234">
    <property type="entry name" value="VWFA"/>
    <property type="match status" value="1"/>
</dbReference>